<evidence type="ECO:0000256" key="3">
    <source>
        <dbReference type="PROSITE-ProRule" id="PRU01248"/>
    </source>
</evidence>
<dbReference type="EMBL" id="JBHSMX010000020">
    <property type="protein sequence ID" value="MFC5521771.1"/>
    <property type="molecule type" value="Genomic_DNA"/>
</dbReference>
<feature type="domain" description="Core-binding (CB)" evidence="5">
    <location>
        <begin position="57"/>
        <end position="142"/>
    </location>
</feature>
<dbReference type="RefSeq" id="WP_068835253.1">
    <property type="nucleotide sequence ID" value="NZ_JBHSMX010000020.1"/>
</dbReference>
<keyword evidence="7" id="KW-1185">Reference proteome</keyword>
<dbReference type="InterPro" id="IPR044068">
    <property type="entry name" value="CB"/>
</dbReference>
<protein>
    <recommendedName>
        <fullName evidence="5">Core-binding (CB) domain-containing protein</fullName>
    </recommendedName>
</protein>
<dbReference type="SUPFAM" id="SSF56349">
    <property type="entry name" value="DNA breaking-rejoining enzymes"/>
    <property type="match status" value="1"/>
</dbReference>
<gene>
    <name evidence="6" type="ORF">ACFPP7_12720</name>
</gene>
<dbReference type="InterPro" id="IPR010998">
    <property type="entry name" value="Integrase_recombinase_N"/>
</dbReference>
<evidence type="ECO:0000256" key="4">
    <source>
        <dbReference type="SAM" id="MobiDB-lite"/>
    </source>
</evidence>
<dbReference type="PROSITE" id="PS51900">
    <property type="entry name" value="CB"/>
    <property type="match status" value="1"/>
</dbReference>
<evidence type="ECO:0000313" key="7">
    <source>
        <dbReference type="Proteomes" id="UP001596084"/>
    </source>
</evidence>
<keyword evidence="2 3" id="KW-0238">DNA-binding</keyword>
<accession>A0ABW0QB17</accession>
<sequence length="535" mass="59537">MARQRKLFKAADPVGIVGHPDATQSVSAEVALPRNPTGTLKIDLSKWLGNGIDEWVVGCSQQLRAFVEAKTVAPSSVVSYAKALNYFFEYLVNDGAPDNPAGLERTHLDQYVSWLKVGQRPGGEVSQKNVYSHTKSVLQGLIDRRVIEEHDGLFPANPFPSSKANKKGKASLSQAERVMLADALRSDVVALHNGTFGASNGEALTVYALAIAMRTGLNTTPLLELKRDCLKPHPFMPRMRLIEAFKGRGNATQVKALRYTRSIGMPTSIPMDGVALFEHLLKRTEPLVAIAPPELKDNVWLYQAQARSNLGKLTRLEGTVLGYNIAGFVRRHGLLGDDGRPLALNTSRLRKTMENRLWRLSNGDLFTVAAIMGHDPKVADQSYLSVTDEMRSNAVIVGEALPDTYRTAKGATQPPLERTPTGRCKDSLQGDRAPKDGTHCTDFLSCFSCRSYAVIGTSEDLHRLFSFYWFLEAESKNTRSREWAEYFTLIRTQIDQFTLDKFDEDLVIQAREVARRAPLKFWSQYRHAISRSARA</sequence>
<name>A0ABW0QB17_9BURK</name>
<comment type="caution">
    <text evidence="6">The sequence shown here is derived from an EMBL/GenBank/DDBJ whole genome shotgun (WGS) entry which is preliminary data.</text>
</comment>
<evidence type="ECO:0000313" key="6">
    <source>
        <dbReference type="EMBL" id="MFC5521771.1"/>
    </source>
</evidence>
<dbReference type="Proteomes" id="UP001596084">
    <property type="component" value="Unassembled WGS sequence"/>
</dbReference>
<keyword evidence="1" id="KW-0229">DNA integration</keyword>
<reference evidence="7" key="1">
    <citation type="journal article" date="2019" name="Int. J. Syst. Evol. Microbiol.">
        <title>The Global Catalogue of Microorganisms (GCM) 10K type strain sequencing project: providing services to taxonomists for standard genome sequencing and annotation.</title>
        <authorList>
            <consortium name="The Broad Institute Genomics Platform"/>
            <consortium name="The Broad Institute Genome Sequencing Center for Infectious Disease"/>
            <person name="Wu L."/>
            <person name="Ma J."/>
        </authorList>
    </citation>
    <scope>NUCLEOTIDE SEQUENCE [LARGE SCALE GENOMIC DNA]</scope>
    <source>
        <strain evidence="7">CGMCC 4.7277</strain>
    </source>
</reference>
<dbReference type="InterPro" id="IPR011010">
    <property type="entry name" value="DNA_brk_join_enz"/>
</dbReference>
<dbReference type="Gene3D" id="1.10.150.130">
    <property type="match status" value="1"/>
</dbReference>
<feature type="region of interest" description="Disordered" evidence="4">
    <location>
        <begin position="407"/>
        <end position="431"/>
    </location>
</feature>
<evidence type="ECO:0000259" key="5">
    <source>
        <dbReference type="PROSITE" id="PS51900"/>
    </source>
</evidence>
<organism evidence="6 7">
    <name type="scientific">Polaromonas jejuensis</name>
    <dbReference type="NCBI Taxonomy" id="457502"/>
    <lineage>
        <taxon>Bacteria</taxon>
        <taxon>Pseudomonadati</taxon>
        <taxon>Pseudomonadota</taxon>
        <taxon>Betaproteobacteria</taxon>
        <taxon>Burkholderiales</taxon>
        <taxon>Comamonadaceae</taxon>
        <taxon>Polaromonas</taxon>
    </lineage>
</organism>
<evidence type="ECO:0000256" key="2">
    <source>
        <dbReference type="ARBA" id="ARBA00023125"/>
    </source>
</evidence>
<proteinExistence type="predicted"/>
<evidence type="ECO:0000256" key="1">
    <source>
        <dbReference type="ARBA" id="ARBA00022908"/>
    </source>
</evidence>